<reference evidence="3" key="3">
    <citation type="journal article" date="2019" name="G3 (Bethesda)">
        <title>Hybrid Assembly of the Genome of the Entomopathogenic Nematode Steinernema carpocapsae Identifies the X-Chromosome.</title>
        <authorList>
            <person name="Serra L."/>
            <person name="Macchietto M."/>
            <person name="Macias-Munoz A."/>
            <person name="McGill C.J."/>
            <person name="Rodriguez I.M."/>
            <person name="Rodriguez B."/>
            <person name="Murad R."/>
            <person name="Mortazavi A."/>
        </authorList>
    </citation>
    <scope>NUCLEOTIDE SEQUENCE</scope>
    <source>
        <strain evidence="3">ALL</strain>
    </source>
</reference>
<evidence type="ECO:0000256" key="1">
    <source>
        <dbReference type="SAM" id="Phobius"/>
    </source>
</evidence>
<feature type="transmembrane region" description="Helical" evidence="1">
    <location>
        <begin position="121"/>
        <end position="140"/>
    </location>
</feature>
<dbReference type="InterPro" id="IPR055514">
    <property type="entry name" value="DUF7087"/>
</dbReference>
<dbReference type="PANTHER" id="PTHR36940:SF1">
    <property type="entry name" value="DUF3278 DOMAIN-CONTAINING PROTEIN"/>
    <property type="match status" value="1"/>
</dbReference>
<evidence type="ECO:0000313" key="3">
    <source>
        <dbReference type="EMBL" id="TKR92216.1"/>
    </source>
</evidence>
<keyword evidence="1" id="KW-1133">Transmembrane helix</keyword>
<feature type="domain" description="DUF7087" evidence="2">
    <location>
        <begin position="45"/>
        <end position="176"/>
    </location>
</feature>
<dbReference type="OrthoDB" id="5795694at2759"/>
<gene>
    <name evidence="3" type="ORF">L596_006910</name>
</gene>
<protein>
    <recommendedName>
        <fullName evidence="2">DUF7087 domain-containing protein</fullName>
    </recommendedName>
</protein>
<dbReference type="Pfam" id="PF23346">
    <property type="entry name" value="DUF7087"/>
    <property type="match status" value="1"/>
</dbReference>
<reference evidence="3" key="2">
    <citation type="journal article" date="2015" name="Genome Biol.">
        <title>Comparative genomics of Steinernema reveals deeply conserved gene regulatory networks.</title>
        <authorList>
            <person name="Dillman A.R."/>
            <person name="Macchietto M."/>
            <person name="Porter C.F."/>
            <person name="Rogers A."/>
            <person name="Williams B."/>
            <person name="Antoshechkin I."/>
            <person name="Lee M.M."/>
            <person name="Goodwin Z."/>
            <person name="Lu X."/>
            <person name="Lewis E.E."/>
            <person name="Goodrich-Blair H."/>
            <person name="Stock S.P."/>
            <person name="Adams B.J."/>
            <person name="Sternberg P.W."/>
            <person name="Mortazavi A."/>
        </authorList>
    </citation>
    <scope>NUCLEOTIDE SEQUENCE [LARGE SCALE GENOMIC DNA]</scope>
    <source>
        <strain evidence="3">ALL</strain>
    </source>
</reference>
<dbReference type="PANTHER" id="PTHR36940">
    <property type="entry name" value="PROTEIN CBG20338"/>
    <property type="match status" value="1"/>
</dbReference>
<proteinExistence type="predicted"/>
<accession>A0A4U5P7I9</accession>
<dbReference type="EMBL" id="AZBU02000002">
    <property type="protein sequence ID" value="TKR92216.1"/>
    <property type="molecule type" value="Genomic_DNA"/>
</dbReference>
<name>A0A4U5P7I9_STECR</name>
<keyword evidence="1" id="KW-0812">Transmembrane</keyword>
<organism evidence="3">
    <name type="scientific">Steinernema carpocapsae</name>
    <name type="common">Entomopathogenic nematode</name>
    <dbReference type="NCBI Taxonomy" id="34508"/>
    <lineage>
        <taxon>Eukaryota</taxon>
        <taxon>Metazoa</taxon>
        <taxon>Ecdysozoa</taxon>
        <taxon>Nematoda</taxon>
        <taxon>Chromadorea</taxon>
        <taxon>Rhabditida</taxon>
        <taxon>Tylenchina</taxon>
        <taxon>Panagrolaimomorpha</taxon>
        <taxon>Strongyloidoidea</taxon>
        <taxon>Steinernematidae</taxon>
        <taxon>Steinernema</taxon>
    </lineage>
</organism>
<dbReference type="AlphaFoldDB" id="A0A4U5P7I9"/>
<feature type="transmembrane region" description="Helical" evidence="1">
    <location>
        <begin position="81"/>
        <end position="100"/>
    </location>
</feature>
<sequence length="182" mass="19659">MAEQPKSANSAAAPAEGLYDNMSVKTATASPGSHMDSVRIPYGGYDYGTATHQLRTAQLVANCVGAVCLYSEADRMGLGNFLLPVIFLLAEVFIVAKRWYHSIDGRFDFKQMLSVSDPGLKMSYAMNLFGGFILALMVHWTTAEIPSALSSLGFHLTDYLAIVTAFGSLALDVFEGAKQKFA</sequence>
<reference evidence="3" key="1">
    <citation type="submission" date="2013-11" db="EMBL/GenBank/DDBJ databases">
        <authorList>
            <person name="Sternberg P."/>
            <person name="Dillman A."/>
            <person name="Macchietto M."/>
        </authorList>
    </citation>
    <scope>NUCLEOTIDE SEQUENCE</scope>
    <source>
        <strain evidence="3">ALL</strain>
    </source>
</reference>
<keyword evidence="1" id="KW-0472">Membrane</keyword>
<comment type="caution">
    <text evidence="3">The sequence shown here is derived from an EMBL/GenBank/DDBJ whole genome shotgun (WGS) entry which is preliminary data.</text>
</comment>
<feature type="transmembrane region" description="Helical" evidence="1">
    <location>
        <begin position="152"/>
        <end position="174"/>
    </location>
</feature>
<evidence type="ECO:0000259" key="2">
    <source>
        <dbReference type="Pfam" id="PF23346"/>
    </source>
</evidence>